<dbReference type="STRING" id="571913.VV02_20895"/>
<evidence type="ECO:0000256" key="1">
    <source>
        <dbReference type="ARBA" id="ARBA00023125"/>
    </source>
</evidence>
<dbReference type="RefSeq" id="WP_052594682.1">
    <property type="nucleotide sequence ID" value="NZ_CP011112.1"/>
</dbReference>
<dbReference type="Pfam" id="PF00440">
    <property type="entry name" value="TetR_N"/>
    <property type="match status" value="1"/>
</dbReference>
<dbReference type="GO" id="GO:0000976">
    <property type="term" value="F:transcription cis-regulatory region binding"/>
    <property type="evidence" value="ECO:0007669"/>
    <property type="project" value="TreeGrafter"/>
</dbReference>
<dbReference type="InterPro" id="IPR009057">
    <property type="entry name" value="Homeodomain-like_sf"/>
</dbReference>
<protein>
    <recommendedName>
        <fullName evidence="4">HTH tetR-type domain-containing protein</fullName>
    </recommendedName>
</protein>
<dbReference type="InterPro" id="IPR001647">
    <property type="entry name" value="HTH_TetR"/>
</dbReference>
<feature type="domain" description="HTH tetR-type" evidence="4">
    <location>
        <begin position="28"/>
        <end position="88"/>
    </location>
</feature>
<accession>A0A0K1JLZ5</accession>
<dbReference type="Gene3D" id="1.10.357.10">
    <property type="entry name" value="Tetracycline Repressor, domain 2"/>
    <property type="match status" value="1"/>
</dbReference>
<evidence type="ECO:0000259" key="4">
    <source>
        <dbReference type="PROSITE" id="PS50977"/>
    </source>
</evidence>
<keyword evidence="1 2" id="KW-0238">DNA-binding</keyword>
<dbReference type="Proteomes" id="UP000066480">
    <property type="component" value="Chromosome"/>
</dbReference>
<dbReference type="GO" id="GO:0003700">
    <property type="term" value="F:DNA-binding transcription factor activity"/>
    <property type="evidence" value="ECO:0007669"/>
    <property type="project" value="TreeGrafter"/>
</dbReference>
<keyword evidence="6" id="KW-1185">Reference proteome</keyword>
<organism evidence="5 6">
    <name type="scientific">Luteipulveratus mongoliensis</name>
    <dbReference type="NCBI Taxonomy" id="571913"/>
    <lineage>
        <taxon>Bacteria</taxon>
        <taxon>Bacillati</taxon>
        <taxon>Actinomycetota</taxon>
        <taxon>Actinomycetes</taxon>
        <taxon>Micrococcales</taxon>
        <taxon>Dermacoccaceae</taxon>
        <taxon>Luteipulveratus</taxon>
    </lineage>
</organism>
<name>A0A0K1JLZ5_9MICO</name>
<dbReference type="EMBL" id="CP011112">
    <property type="protein sequence ID" value="AKU17729.1"/>
    <property type="molecule type" value="Genomic_DNA"/>
</dbReference>
<feature type="DNA-binding region" description="H-T-H motif" evidence="2">
    <location>
        <begin position="51"/>
        <end position="70"/>
    </location>
</feature>
<evidence type="ECO:0000256" key="2">
    <source>
        <dbReference type="PROSITE-ProRule" id="PRU00335"/>
    </source>
</evidence>
<evidence type="ECO:0000313" key="6">
    <source>
        <dbReference type="Proteomes" id="UP000066480"/>
    </source>
</evidence>
<sequence length="209" mass="22180">MPQDGERRTPLLALAGSSPTGPPRRDAQRNAERVLDAAERIVASRGAEGLTMDAVAESAGVGKGTVFRRFGNRAGLMAALMDHTEREFQAQFISGPPPLGPGAPPLDRLLAFGDARLALMMTQGPVMRAIGEDVADRLEVPAVVLALRHVRLLLDELDLGGDTELLASALLAPLDPSLVDLQLNRQGMSLARISAAWQDLVRRVVGAPA</sequence>
<evidence type="ECO:0000313" key="5">
    <source>
        <dbReference type="EMBL" id="AKU17729.1"/>
    </source>
</evidence>
<dbReference type="PANTHER" id="PTHR30055">
    <property type="entry name" value="HTH-TYPE TRANSCRIPTIONAL REGULATOR RUTR"/>
    <property type="match status" value="1"/>
</dbReference>
<dbReference type="InterPro" id="IPR050109">
    <property type="entry name" value="HTH-type_TetR-like_transc_reg"/>
</dbReference>
<proteinExistence type="predicted"/>
<reference evidence="5 6" key="1">
    <citation type="submission" date="2015-03" db="EMBL/GenBank/DDBJ databases">
        <title>Luteipulveratus halotolerans sp. nov., a novel actinobacterium (Dermacoccaceae) from Sarawak, Malaysia.</title>
        <authorList>
            <person name="Juboi H."/>
            <person name="Basik A."/>
            <person name="Shamsul S.S."/>
            <person name="Arnold P."/>
            <person name="Schmitt E.K."/>
            <person name="Sanglier J.-J."/>
            <person name="Yeo T."/>
        </authorList>
    </citation>
    <scope>NUCLEOTIDE SEQUENCE [LARGE SCALE GENOMIC DNA]</scope>
    <source>
        <strain evidence="5 6">MN07-A0370</strain>
    </source>
</reference>
<dbReference type="KEGG" id="lmoi:VV02_20895"/>
<dbReference type="PANTHER" id="PTHR30055:SF209">
    <property type="entry name" value="POSSIBLE TRANSCRIPTIONAL REGULATORY PROTEIN (PROBABLY TETR-FAMILY)"/>
    <property type="match status" value="1"/>
</dbReference>
<dbReference type="AlphaFoldDB" id="A0A0K1JLZ5"/>
<dbReference type="PRINTS" id="PR00455">
    <property type="entry name" value="HTHTETR"/>
</dbReference>
<gene>
    <name evidence="5" type="ORF">VV02_20895</name>
</gene>
<dbReference type="PROSITE" id="PS50977">
    <property type="entry name" value="HTH_TETR_2"/>
    <property type="match status" value="1"/>
</dbReference>
<evidence type="ECO:0000256" key="3">
    <source>
        <dbReference type="SAM" id="MobiDB-lite"/>
    </source>
</evidence>
<feature type="region of interest" description="Disordered" evidence="3">
    <location>
        <begin position="1"/>
        <end position="29"/>
    </location>
</feature>
<dbReference type="SUPFAM" id="SSF46689">
    <property type="entry name" value="Homeodomain-like"/>
    <property type="match status" value="1"/>
</dbReference>
<dbReference type="PATRIC" id="fig|571913.6.peg.4237"/>